<dbReference type="PANTHER" id="PTHR43427:SF6">
    <property type="entry name" value="CHLORIDE CHANNEL PROTEIN CLC-E"/>
    <property type="match status" value="1"/>
</dbReference>
<comment type="caution">
    <text evidence="11">The sequence shown here is derived from an EMBL/GenBank/DDBJ whole genome shotgun (WGS) entry which is preliminary data.</text>
</comment>
<dbReference type="Gene3D" id="1.10.3080.10">
    <property type="entry name" value="Clc chloride channel"/>
    <property type="match status" value="1"/>
</dbReference>
<evidence type="ECO:0000256" key="1">
    <source>
        <dbReference type="ARBA" id="ARBA00004141"/>
    </source>
</evidence>
<dbReference type="Proteomes" id="UP001165652">
    <property type="component" value="Unassembled WGS sequence"/>
</dbReference>
<keyword evidence="4 10" id="KW-1133">Transmembrane helix</keyword>
<keyword evidence="2" id="KW-0813">Transport</keyword>
<evidence type="ECO:0000256" key="6">
    <source>
        <dbReference type="ARBA" id="ARBA00023136"/>
    </source>
</evidence>
<dbReference type="RefSeq" id="WP_272779881.1">
    <property type="nucleotide sequence ID" value="NZ_JAQQLI010000059.1"/>
</dbReference>
<evidence type="ECO:0000256" key="4">
    <source>
        <dbReference type="ARBA" id="ARBA00022989"/>
    </source>
</evidence>
<evidence type="ECO:0000256" key="5">
    <source>
        <dbReference type="ARBA" id="ARBA00023065"/>
    </source>
</evidence>
<keyword evidence="7" id="KW-0869">Chloride channel</keyword>
<dbReference type="SUPFAM" id="SSF54631">
    <property type="entry name" value="CBS-domain pair"/>
    <property type="match status" value="1"/>
</dbReference>
<accession>A0ABT5JI58</accession>
<feature type="transmembrane region" description="Helical" evidence="10">
    <location>
        <begin position="274"/>
        <end position="291"/>
    </location>
</feature>
<dbReference type="CDD" id="cd00400">
    <property type="entry name" value="Voltage_gated_ClC"/>
    <property type="match status" value="1"/>
</dbReference>
<feature type="transmembrane region" description="Helical" evidence="10">
    <location>
        <begin position="402"/>
        <end position="423"/>
    </location>
</feature>
<name>A0ABT5JI58_RHOTP</name>
<sequence length="584" mass="60064">MAPSPGEFEAPHRLRALVRSRETALVVLGAAVGAIAGLVVTAMSAAVDLLHALLFGIPSGTRLSASWSVDAVAALTVPCLGGLAFGVVSALVAARRPQREVDPIEANALHGGRMSLVGSVVVAIKTVWSSGVGASVGLEAGYTQLASGIASRIGIAFRLRRGDLRVLVGCGAAGAIAGAFAAPLAGAFYAFELVIGTYSVAGLAPIATAAVVGYAVAGAIAPTHIGIVAPQAAAVAPHELLLAVLIGLAMAALGIAVMRGVAAIEAVFARLLRPALRPCLGGLVVGALALVTPQVLSSGHGALHLVGILDLPLKTVALVLVLKIVASAVSLGSGFRGGLFFASLLMGGLAGQLFAGLLGTAFPGMSIDPNVWSVVAMSALAATVVGGPLTMTFIALESTGDLWLTVAVLVAVIVAAQVTRELFGYSFATWRFHLRGETIRSAADVGWMRDLTVGRMMRDARTIPADATVADLRRAYPLGSTGQVVAVDQGDVYAGLVIVPEAHAPERAETEPVRALARFKEEMLSRTMTAKQAAAVFERTESEALAVVESAESRKVVGLLTESYMLRRYSAELERRRQEMLGEG</sequence>
<dbReference type="InterPro" id="IPR014743">
    <property type="entry name" value="Cl-channel_core"/>
</dbReference>
<evidence type="ECO:0000313" key="11">
    <source>
        <dbReference type="EMBL" id="MDC7789051.1"/>
    </source>
</evidence>
<dbReference type="InterPro" id="IPR001807">
    <property type="entry name" value="ClC"/>
</dbReference>
<protein>
    <submittedName>
        <fullName evidence="11">Chloride channel protein</fullName>
    </submittedName>
</protein>
<keyword evidence="5" id="KW-0406">Ion transport</keyword>
<feature type="transmembrane region" description="Helical" evidence="10">
    <location>
        <begin position="338"/>
        <end position="359"/>
    </location>
</feature>
<evidence type="ECO:0000256" key="7">
    <source>
        <dbReference type="ARBA" id="ARBA00023173"/>
    </source>
</evidence>
<dbReference type="Gene3D" id="3.10.580.10">
    <property type="entry name" value="CBS-domain"/>
    <property type="match status" value="1"/>
</dbReference>
<evidence type="ECO:0000256" key="10">
    <source>
        <dbReference type="SAM" id="Phobius"/>
    </source>
</evidence>
<organism evidence="11 12">
    <name type="scientific">Rhodoplanes tepidamans</name>
    <name type="common">Rhodoplanes cryptolactis</name>
    <dbReference type="NCBI Taxonomy" id="200616"/>
    <lineage>
        <taxon>Bacteria</taxon>
        <taxon>Pseudomonadati</taxon>
        <taxon>Pseudomonadota</taxon>
        <taxon>Alphaproteobacteria</taxon>
        <taxon>Hyphomicrobiales</taxon>
        <taxon>Nitrobacteraceae</taxon>
        <taxon>Rhodoplanes</taxon>
    </lineage>
</organism>
<feature type="transmembrane region" description="Helical" evidence="10">
    <location>
        <begin position="67"/>
        <end position="94"/>
    </location>
</feature>
<comment type="subcellular location">
    <subcellularLocation>
        <location evidence="1">Membrane</location>
        <topology evidence="1">Multi-pass membrane protein</topology>
    </subcellularLocation>
</comment>
<dbReference type="Pfam" id="PF00654">
    <property type="entry name" value="Voltage_CLC"/>
    <property type="match status" value="1"/>
</dbReference>
<evidence type="ECO:0000256" key="9">
    <source>
        <dbReference type="ARBA" id="ARBA00023303"/>
    </source>
</evidence>
<keyword evidence="12" id="KW-1185">Reference proteome</keyword>
<dbReference type="InterPro" id="IPR050368">
    <property type="entry name" value="ClC-type_chloride_channel"/>
</dbReference>
<dbReference type="InterPro" id="IPR046342">
    <property type="entry name" value="CBS_dom_sf"/>
</dbReference>
<gene>
    <name evidence="11" type="ORF">PQJ73_25505</name>
</gene>
<feature type="transmembrane region" description="Helical" evidence="10">
    <location>
        <begin position="166"/>
        <end position="191"/>
    </location>
</feature>
<reference evidence="11" key="1">
    <citation type="journal article" date="2023" name="Microbiol Resour">
        <title>Genome Sequences of Rhodoplanes serenus and Two Thermotolerant Strains, Rhodoplanes tepidamans and 'Rhodoplanes cryptolactis,' Further Refine the Genus.</title>
        <authorList>
            <person name="Rayyan A.A."/>
            <person name="Kyndt J.A."/>
        </authorList>
    </citation>
    <scope>NUCLEOTIDE SEQUENCE</scope>
    <source>
        <strain evidence="11">DSM 9987</strain>
    </source>
</reference>
<reference evidence="11" key="2">
    <citation type="submission" date="2023-02" db="EMBL/GenBank/DDBJ databases">
        <authorList>
            <person name="Rayyan A."/>
            <person name="Meyer T."/>
            <person name="Kyndt J.A."/>
        </authorList>
    </citation>
    <scope>NUCLEOTIDE SEQUENCE</scope>
    <source>
        <strain evidence="11">DSM 9987</strain>
    </source>
</reference>
<dbReference type="PANTHER" id="PTHR43427">
    <property type="entry name" value="CHLORIDE CHANNEL PROTEIN CLC-E"/>
    <property type="match status" value="1"/>
</dbReference>
<keyword evidence="8" id="KW-0868">Chloride</keyword>
<feature type="transmembrane region" description="Helical" evidence="10">
    <location>
        <begin position="203"/>
        <end position="228"/>
    </location>
</feature>
<feature type="transmembrane region" description="Helical" evidence="10">
    <location>
        <begin position="371"/>
        <end position="396"/>
    </location>
</feature>
<proteinExistence type="predicted"/>
<dbReference type="SUPFAM" id="SSF81340">
    <property type="entry name" value="Clc chloride channel"/>
    <property type="match status" value="1"/>
</dbReference>
<keyword evidence="6 10" id="KW-0472">Membrane</keyword>
<evidence type="ECO:0000256" key="2">
    <source>
        <dbReference type="ARBA" id="ARBA00022448"/>
    </source>
</evidence>
<keyword evidence="9" id="KW-0407">Ion channel</keyword>
<feature type="transmembrane region" description="Helical" evidence="10">
    <location>
        <begin position="23"/>
        <end position="47"/>
    </location>
</feature>
<feature type="transmembrane region" description="Helical" evidence="10">
    <location>
        <begin position="240"/>
        <end position="262"/>
    </location>
</feature>
<evidence type="ECO:0000256" key="8">
    <source>
        <dbReference type="ARBA" id="ARBA00023214"/>
    </source>
</evidence>
<keyword evidence="3 10" id="KW-0812">Transmembrane</keyword>
<evidence type="ECO:0000313" key="12">
    <source>
        <dbReference type="Proteomes" id="UP001165652"/>
    </source>
</evidence>
<evidence type="ECO:0000256" key="3">
    <source>
        <dbReference type="ARBA" id="ARBA00022692"/>
    </source>
</evidence>
<dbReference type="EMBL" id="JAQQLI010000059">
    <property type="protein sequence ID" value="MDC7789051.1"/>
    <property type="molecule type" value="Genomic_DNA"/>
</dbReference>